<dbReference type="EMBL" id="JACOPH010000008">
    <property type="protein sequence ID" value="MBC5714630.1"/>
    <property type="molecule type" value="Genomic_DNA"/>
</dbReference>
<evidence type="ECO:0000313" key="5">
    <source>
        <dbReference type="EMBL" id="MBC5714630.1"/>
    </source>
</evidence>
<gene>
    <name evidence="5" type="ORF">H8S17_10475</name>
</gene>
<keyword evidence="1" id="KW-0805">Transcription regulation</keyword>
<proteinExistence type="predicted"/>
<evidence type="ECO:0000256" key="2">
    <source>
        <dbReference type="ARBA" id="ARBA00023125"/>
    </source>
</evidence>
<comment type="caution">
    <text evidence="5">The sequence shown here is derived from an EMBL/GenBank/DDBJ whole genome shotgun (WGS) entry which is preliminary data.</text>
</comment>
<organism evidence="5 6">
    <name type="scientific">Roseburia zhanii</name>
    <dbReference type="NCBI Taxonomy" id="2763064"/>
    <lineage>
        <taxon>Bacteria</taxon>
        <taxon>Bacillati</taxon>
        <taxon>Bacillota</taxon>
        <taxon>Clostridia</taxon>
        <taxon>Lachnospirales</taxon>
        <taxon>Lachnospiraceae</taxon>
        <taxon>Roseburia</taxon>
    </lineage>
</organism>
<name>A0A923LQS5_9FIRM</name>
<dbReference type="CDD" id="cd01392">
    <property type="entry name" value="HTH_LacI"/>
    <property type="match status" value="1"/>
</dbReference>
<reference evidence="5" key="1">
    <citation type="submission" date="2020-08" db="EMBL/GenBank/DDBJ databases">
        <title>Genome public.</title>
        <authorList>
            <person name="Liu C."/>
            <person name="Sun Q."/>
        </authorList>
    </citation>
    <scope>NUCLEOTIDE SEQUENCE</scope>
    <source>
        <strain evidence="5">BX1005</strain>
    </source>
</reference>
<dbReference type="SUPFAM" id="SSF47413">
    <property type="entry name" value="lambda repressor-like DNA-binding domains"/>
    <property type="match status" value="1"/>
</dbReference>
<dbReference type="InterPro" id="IPR010982">
    <property type="entry name" value="Lambda_DNA-bd_dom_sf"/>
</dbReference>
<dbReference type="Proteomes" id="UP000606720">
    <property type="component" value="Unassembled WGS sequence"/>
</dbReference>
<keyword evidence="2 5" id="KW-0238">DNA-binding</keyword>
<feature type="domain" description="HTH lacI-type" evidence="4">
    <location>
        <begin position="2"/>
        <end position="57"/>
    </location>
</feature>
<protein>
    <submittedName>
        <fullName evidence="5">LacI family DNA-binding transcriptional regulator</fullName>
    </submittedName>
</protein>
<sequence length="343" mass="39200">MATLKELAQATGYSIATISRVLNNDKTLNVTDNTRKMILEEAFRMNYVSKHATNRKNNKEHYKIGIVEMENLQMQLSDTYYLYLRNEIENCCFDKEIETVMLQYDMENGIYKSAVPKTLDAVIAIGQFSEDQINAMEACTSKIIFVDSSPCPERFCSVVPDFEIGIQQGIDYLINAGHRVIAFVGPEYSMDSVSRRALELRRKIFKEQMKHRMEKGVKGLLIDIAWRETDVAGKITDYLKALSTESPRPTAFFAFNESTAMGILQALTMQNYQVPEDFSLLSYNDSVLASMTQPQLSSIRIHMKEMAQMAVEIIEKNMDEREILPYRISVPSTLVIRDSVKKI</sequence>
<dbReference type="InterPro" id="IPR028082">
    <property type="entry name" value="Peripla_BP_I"/>
</dbReference>
<keyword evidence="6" id="KW-1185">Reference proteome</keyword>
<dbReference type="RefSeq" id="WP_186867271.1">
    <property type="nucleotide sequence ID" value="NZ_JACOPH010000008.1"/>
</dbReference>
<dbReference type="Pfam" id="PF13377">
    <property type="entry name" value="Peripla_BP_3"/>
    <property type="match status" value="1"/>
</dbReference>
<dbReference type="PANTHER" id="PTHR30146">
    <property type="entry name" value="LACI-RELATED TRANSCRIPTIONAL REPRESSOR"/>
    <property type="match status" value="1"/>
</dbReference>
<evidence type="ECO:0000256" key="1">
    <source>
        <dbReference type="ARBA" id="ARBA00023015"/>
    </source>
</evidence>
<dbReference type="InterPro" id="IPR000843">
    <property type="entry name" value="HTH_LacI"/>
</dbReference>
<accession>A0A923LQS5</accession>
<dbReference type="Pfam" id="PF00356">
    <property type="entry name" value="LacI"/>
    <property type="match status" value="1"/>
</dbReference>
<evidence type="ECO:0000259" key="4">
    <source>
        <dbReference type="PROSITE" id="PS50932"/>
    </source>
</evidence>
<dbReference type="SMART" id="SM00354">
    <property type="entry name" value="HTH_LACI"/>
    <property type="match status" value="1"/>
</dbReference>
<dbReference type="PANTHER" id="PTHR30146:SF149">
    <property type="entry name" value="HTH-TYPE TRANSCRIPTIONAL REGULATOR EBGR"/>
    <property type="match status" value="1"/>
</dbReference>
<dbReference type="GO" id="GO:0000976">
    <property type="term" value="F:transcription cis-regulatory region binding"/>
    <property type="evidence" value="ECO:0007669"/>
    <property type="project" value="TreeGrafter"/>
</dbReference>
<dbReference type="GO" id="GO:0003700">
    <property type="term" value="F:DNA-binding transcription factor activity"/>
    <property type="evidence" value="ECO:0007669"/>
    <property type="project" value="TreeGrafter"/>
</dbReference>
<dbReference type="AlphaFoldDB" id="A0A923LQS5"/>
<dbReference type="Gene3D" id="1.10.260.40">
    <property type="entry name" value="lambda repressor-like DNA-binding domains"/>
    <property type="match status" value="1"/>
</dbReference>
<evidence type="ECO:0000256" key="3">
    <source>
        <dbReference type="ARBA" id="ARBA00023163"/>
    </source>
</evidence>
<dbReference type="CDD" id="cd01544">
    <property type="entry name" value="PBP1_GalR"/>
    <property type="match status" value="1"/>
</dbReference>
<evidence type="ECO:0000313" key="6">
    <source>
        <dbReference type="Proteomes" id="UP000606720"/>
    </source>
</evidence>
<keyword evidence="3" id="KW-0804">Transcription</keyword>
<dbReference type="Gene3D" id="3.40.50.2300">
    <property type="match status" value="2"/>
</dbReference>
<dbReference type="InterPro" id="IPR046335">
    <property type="entry name" value="LacI/GalR-like_sensor"/>
</dbReference>
<dbReference type="SUPFAM" id="SSF53822">
    <property type="entry name" value="Periplasmic binding protein-like I"/>
    <property type="match status" value="1"/>
</dbReference>
<dbReference type="PROSITE" id="PS50932">
    <property type="entry name" value="HTH_LACI_2"/>
    <property type="match status" value="1"/>
</dbReference>